<keyword evidence="4 6" id="KW-0862">Zinc</keyword>
<dbReference type="NCBIfam" id="TIGR02289">
    <property type="entry name" value="M3_not_pepF"/>
    <property type="match status" value="1"/>
</dbReference>
<evidence type="ECO:0000256" key="4">
    <source>
        <dbReference type="ARBA" id="ARBA00022833"/>
    </source>
</evidence>
<proteinExistence type="inferred from homology"/>
<dbReference type="Gene3D" id="1.10.1370.30">
    <property type="match status" value="1"/>
</dbReference>
<evidence type="ECO:0000313" key="8">
    <source>
        <dbReference type="EMBL" id="MBP1853769.1"/>
    </source>
</evidence>
<dbReference type="SUPFAM" id="SSF55486">
    <property type="entry name" value="Metalloproteases ('zincins'), catalytic domain"/>
    <property type="match status" value="1"/>
</dbReference>
<dbReference type="Pfam" id="PF01432">
    <property type="entry name" value="Peptidase_M3"/>
    <property type="match status" value="1"/>
</dbReference>
<evidence type="ECO:0000256" key="1">
    <source>
        <dbReference type="ARBA" id="ARBA00022670"/>
    </source>
</evidence>
<dbReference type="PANTHER" id="PTHR11804">
    <property type="entry name" value="PROTEASE M3 THIMET OLIGOPEPTIDASE-RELATED"/>
    <property type="match status" value="1"/>
</dbReference>
<evidence type="ECO:0000256" key="6">
    <source>
        <dbReference type="RuleBase" id="RU003435"/>
    </source>
</evidence>
<evidence type="ECO:0000256" key="5">
    <source>
        <dbReference type="ARBA" id="ARBA00023049"/>
    </source>
</evidence>
<dbReference type="EMBL" id="JAGGJX010000001">
    <property type="protein sequence ID" value="MBP1853769.1"/>
    <property type="molecule type" value="Genomic_DNA"/>
</dbReference>
<keyword evidence="5 6" id="KW-0482">Metalloprotease</keyword>
<dbReference type="InterPro" id="IPR011976">
    <property type="entry name" value="Pept_M3B_oligopep-rel"/>
</dbReference>
<dbReference type="PANTHER" id="PTHR11804:SF28">
    <property type="entry name" value="OLIGOENDOPEPTIDASE F"/>
    <property type="match status" value="1"/>
</dbReference>
<reference evidence="8 9" key="1">
    <citation type="submission" date="2021-03" db="EMBL/GenBank/DDBJ databases">
        <title>Genomic Encyclopedia of Type Strains, Phase IV (KMG-IV): sequencing the most valuable type-strain genomes for metagenomic binning, comparative biology and taxonomic classification.</title>
        <authorList>
            <person name="Goeker M."/>
        </authorList>
    </citation>
    <scope>NUCLEOTIDE SEQUENCE [LARGE SCALE GENOMIC DNA]</scope>
    <source>
        <strain evidence="8 9">DSM 1289</strain>
    </source>
</reference>
<dbReference type="InterPro" id="IPR001567">
    <property type="entry name" value="Pept_M3A_M3B_dom"/>
</dbReference>
<dbReference type="RefSeq" id="WP_209455413.1">
    <property type="nucleotide sequence ID" value="NZ_BAAACS010000017.1"/>
</dbReference>
<evidence type="ECO:0000256" key="2">
    <source>
        <dbReference type="ARBA" id="ARBA00022723"/>
    </source>
</evidence>
<dbReference type="Proteomes" id="UP000767291">
    <property type="component" value="Unassembled WGS sequence"/>
</dbReference>
<gene>
    <name evidence="8" type="ORF">J2Z43_000159</name>
</gene>
<comment type="similarity">
    <text evidence="6">Belongs to the peptidase M3 family.</text>
</comment>
<comment type="caution">
    <text evidence="8">The sequence shown here is derived from an EMBL/GenBank/DDBJ whole genome shotgun (WGS) entry which is preliminary data.</text>
</comment>
<comment type="cofactor">
    <cofactor evidence="6">
        <name>Zn(2+)</name>
        <dbReference type="ChEBI" id="CHEBI:29105"/>
    </cofactor>
    <text evidence="6">Binds 1 zinc ion.</text>
</comment>
<keyword evidence="9" id="KW-1185">Reference proteome</keyword>
<dbReference type="CDD" id="cd09606">
    <property type="entry name" value="M3B_PepF"/>
    <property type="match status" value="1"/>
</dbReference>
<dbReference type="InterPro" id="IPR045090">
    <property type="entry name" value="Pept_M3A_M3B"/>
</dbReference>
<evidence type="ECO:0000313" key="9">
    <source>
        <dbReference type="Proteomes" id="UP000767291"/>
    </source>
</evidence>
<evidence type="ECO:0000256" key="3">
    <source>
        <dbReference type="ARBA" id="ARBA00022801"/>
    </source>
</evidence>
<keyword evidence="1 6" id="KW-0645">Protease</keyword>
<protein>
    <submittedName>
        <fullName evidence="8">M3 family oligoendopeptidase</fullName>
    </submittedName>
</protein>
<name>A0ABS4E755_9FIRM</name>
<organism evidence="8 9">
    <name type="scientific">Metaclostridioides mangenotii</name>
    <dbReference type="NCBI Taxonomy" id="1540"/>
    <lineage>
        <taxon>Bacteria</taxon>
        <taxon>Bacillati</taxon>
        <taxon>Bacillota</taxon>
        <taxon>Clostridia</taxon>
        <taxon>Peptostreptococcales</taxon>
        <taxon>Peptostreptococcaceae</taxon>
        <taxon>Metaclostridioides</taxon>
    </lineage>
</organism>
<keyword evidence="3 6" id="KW-0378">Hydrolase</keyword>
<accession>A0ABS4E755</accession>
<sequence>MKFSKFKYTRPDYKVIKSKFIEIVDCIDTSKSYINQKIQIEELNRLRNNIQSMSTIVSIRYSLNTSDKFYIEEKEYWDEYSPMYEELNSMFYKSIVNSKYIDKIEVDYGKQFLKICDYSLKAFSSEIIPELKEENKLCSKYTKLLASAEIKFDGQIKNLSGLNSYMYSEDRKIRESASKKYYNYFEESEDEFDNLFGDLVKVRDMMAKKLGFDNFVDLGYLRMMRTEYNENMVKIFRDQIITDIVPLANSLYERQAKRLNLEKLDYIDENIEFTNGNAKPIGDVDYIFSSAKKMYKEISDETNEFFNYIIENELIDYETRANKGAGGYCTYIPDHKAPFIFANFNSTLDDIDVLTHEAGHAFQLYMSRWIETPEINFPTLDSCEIHSMSMEFITWPWMDMFFKEDSEKYKFSHLSSAIKFIPYGALVDEFQHEIYRNPDISKNKRKNIWRTLEKKYLPHRDYSTCDFLEKGGWWYKQGHIFKNPFYYIDYVLAQVCALQMWEKSRDRKSDYLSDYKKMCAVGGSKSFVEIIEIGNLNSPFEKNALSKIINSVKLYLDAVNEVCF</sequence>
<keyword evidence="2 6" id="KW-0479">Metal-binding</keyword>
<evidence type="ECO:0000259" key="7">
    <source>
        <dbReference type="Pfam" id="PF01432"/>
    </source>
</evidence>
<feature type="domain" description="Peptidase M3A/M3B catalytic" evidence="7">
    <location>
        <begin position="165"/>
        <end position="541"/>
    </location>
</feature>